<comment type="caution">
    <text evidence="2">The sequence shown here is derived from an EMBL/GenBank/DDBJ whole genome shotgun (WGS) entry which is preliminary data.</text>
</comment>
<dbReference type="RefSeq" id="WP_184926272.1">
    <property type="nucleotide sequence ID" value="NZ_BMSQ01000030.1"/>
</dbReference>
<dbReference type="EMBL" id="JACHJD010000026">
    <property type="protein sequence ID" value="MBB5109314.1"/>
    <property type="molecule type" value="Genomic_DNA"/>
</dbReference>
<dbReference type="Proteomes" id="UP000549009">
    <property type="component" value="Unassembled WGS sequence"/>
</dbReference>
<dbReference type="AlphaFoldDB" id="A0A7W8B2T3"/>
<accession>A0A7W8B2T3</accession>
<reference evidence="2 3" key="1">
    <citation type="submission" date="2020-08" db="EMBL/GenBank/DDBJ databases">
        <title>Genomic Encyclopedia of Type Strains, Phase III (KMG-III): the genomes of soil and plant-associated and newly described type strains.</title>
        <authorList>
            <person name="Whitman W."/>
        </authorList>
    </citation>
    <scope>NUCLEOTIDE SEQUENCE [LARGE SCALE GENOMIC DNA]</scope>
    <source>
        <strain evidence="2 3">CECT 3146</strain>
    </source>
</reference>
<organism evidence="2 3">
    <name type="scientific">Streptomyces spectabilis</name>
    <dbReference type="NCBI Taxonomy" id="68270"/>
    <lineage>
        <taxon>Bacteria</taxon>
        <taxon>Bacillati</taxon>
        <taxon>Actinomycetota</taxon>
        <taxon>Actinomycetes</taxon>
        <taxon>Kitasatosporales</taxon>
        <taxon>Streptomycetaceae</taxon>
        <taxon>Streptomyces</taxon>
    </lineage>
</organism>
<protein>
    <recommendedName>
        <fullName evidence="1">Rv3660c-like CheY-like N-terminal domain-containing protein</fullName>
    </recommendedName>
</protein>
<name>A0A7W8B2T3_STRST</name>
<dbReference type="Pfam" id="PF26563">
    <property type="entry name" value="Rv3660c_N"/>
    <property type="match status" value="1"/>
</dbReference>
<sequence length="136" mass="14781">MSIAKVRDGAQPVLVISDRCDGDPIGILPCPVPLRYALPHRFCPEEYQQAPLIVLDDPSYADFVLRRMPLRPGLIIVLADPDDASVYPRAAAIGAEAVLRTGGDVSWLRLRLHEATGCQYVPWGALLTGSRNAPPP</sequence>
<gene>
    <name evidence="2" type="ORF">FHS40_008442</name>
</gene>
<proteinExistence type="predicted"/>
<keyword evidence="3" id="KW-1185">Reference proteome</keyword>
<feature type="domain" description="Rv3660c-like CheY-like N-terminal" evidence="1">
    <location>
        <begin position="44"/>
        <end position="116"/>
    </location>
</feature>
<evidence type="ECO:0000313" key="3">
    <source>
        <dbReference type="Proteomes" id="UP000549009"/>
    </source>
</evidence>
<evidence type="ECO:0000259" key="1">
    <source>
        <dbReference type="Pfam" id="PF26563"/>
    </source>
</evidence>
<evidence type="ECO:0000313" key="2">
    <source>
        <dbReference type="EMBL" id="MBB5109314.1"/>
    </source>
</evidence>
<dbReference type="InterPro" id="IPR059050">
    <property type="entry name" value="Rv3660c_N"/>
</dbReference>